<dbReference type="GO" id="GO:0006508">
    <property type="term" value="P:proteolysis"/>
    <property type="evidence" value="ECO:0007669"/>
    <property type="project" value="UniProtKB-KW"/>
</dbReference>
<dbReference type="RefSeq" id="WP_051968484.1">
    <property type="nucleotide sequence ID" value="NZ_CP091519.2"/>
</dbReference>
<dbReference type="PANTHER" id="PTHR42736">
    <property type="entry name" value="PROTEIN-GLUTAMINE GAMMA-GLUTAMYLTRANSFERASE"/>
    <property type="match status" value="1"/>
</dbReference>
<keyword evidence="4" id="KW-0378">Hydrolase</keyword>
<dbReference type="Pfam" id="PF11992">
    <property type="entry name" value="TgpA_N"/>
    <property type="match status" value="1"/>
</dbReference>
<gene>
    <name evidence="4" type="ORF">NCTC10283_02386</name>
</gene>
<dbReference type="SMART" id="SM00460">
    <property type="entry name" value="TGc"/>
    <property type="match status" value="1"/>
</dbReference>
<name>A0A376BVJ5_9NEIS</name>
<dbReference type="InterPro" id="IPR038765">
    <property type="entry name" value="Papain-like_cys_pep_sf"/>
</dbReference>
<accession>A0A376BVJ5</accession>
<evidence type="ECO:0000256" key="1">
    <source>
        <dbReference type="SAM" id="MobiDB-lite"/>
    </source>
</evidence>
<dbReference type="GO" id="GO:0008233">
    <property type="term" value="F:peptidase activity"/>
    <property type="evidence" value="ECO:0007669"/>
    <property type="project" value="UniProtKB-KW"/>
</dbReference>
<dbReference type="OrthoDB" id="9804872at2"/>
<dbReference type="EMBL" id="UFSO01000003">
    <property type="protein sequence ID" value="SSY80825.1"/>
    <property type="molecule type" value="Genomic_DNA"/>
</dbReference>
<dbReference type="Proteomes" id="UP000254209">
    <property type="component" value="Unassembled WGS sequence"/>
</dbReference>
<evidence type="ECO:0000313" key="4">
    <source>
        <dbReference type="EMBL" id="SSY80825.1"/>
    </source>
</evidence>
<feature type="transmembrane region" description="Helical" evidence="2">
    <location>
        <begin position="40"/>
        <end position="62"/>
    </location>
</feature>
<keyword evidence="4" id="KW-0645">Protease</keyword>
<evidence type="ECO:0000256" key="2">
    <source>
        <dbReference type="SAM" id="Phobius"/>
    </source>
</evidence>
<dbReference type="InterPro" id="IPR002931">
    <property type="entry name" value="Transglutaminase-like"/>
</dbReference>
<feature type="region of interest" description="Disordered" evidence="1">
    <location>
        <begin position="657"/>
        <end position="677"/>
    </location>
</feature>
<evidence type="ECO:0000259" key="3">
    <source>
        <dbReference type="SMART" id="SM00460"/>
    </source>
</evidence>
<feature type="transmembrane region" description="Helical" evidence="2">
    <location>
        <begin position="82"/>
        <end position="100"/>
    </location>
</feature>
<evidence type="ECO:0000313" key="5">
    <source>
        <dbReference type="Proteomes" id="UP000254209"/>
    </source>
</evidence>
<proteinExistence type="predicted"/>
<feature type="domain" description="Transglutaminase-like" evidence="3">
    <location>
        <begin position="407"/>
        <end position="479"/>
    </location>
</feature>
<feature type="transmembrane region" description="Helical" evidence="2">
    <location>
        <begin position="165"/>
        <end position="183"/>
    </location>
</feature>
<protein>
    <submittedName>
        <fullName evidence="4">Uncharacterized protein involved in cytokinesis, contains TGc (Transglutaminase/protease-like) domain</fullName>
    </submittedName>
</protein>
<keyword evidence="2" id="KW-0812">Transmembrane</keyword>
<dbReference type="PANTHER" id="PTHR42736:SF1">
    <property type="entry name" value="PROTEIN-GLUTAMINE GAMMA-GLUTAMYLTRANSFERASE"/>
    <property type="match status" value="1"/>
</dbReference>
<feature type="transmembrane region" description="Helical" evidence="2">
    <location>
        <begin position="135"/>
        <end position="153"/>
    </location>
</feature>
<keyword evidence="2" id="KW-0472">Membrane</keyword>
<feature type="transmembrane region" description="Helical" evidence="2">
    <location>
        <begin position="112"/>
        <end position="129"/>
    </location>
</feature>
<dbReference type="AlphaFoldDB" id="A0A376BVJ5"/>
<keyword evidence="2" id="KW-1133">Transmembrane helix</keyword>
<dbReference type="SUPFAM" id="SSF54001">
    <property type="entry name" value="Cysteine proteinases"/>
    <property type="match status" value="1"/>
</dbReference>
<keyword evidence="5" id="KW-1185">Reference proteome</keyword>
<sequence length="677" mass="77086">MLIVQPTYLNSTPDLKSMLLTMGALTAVSAPLATQLPWGVIGVFVFFLLLRLGLLMIGVYALKTWQLMILMVGMTALVWQQLGTVIGLGGGAAFLLMLSLLKSFEGKTRRDWQVLILAMMFLLAAAILFDQGLLMGLWTVLCLVLMAVSLAMLNDLSFQAALKNSLVGFLLALLPMVMLFVGMPRRETPFWGMPQIQNERQATTGMSDTMKPGSISDLVESNEPVFSVTFEDGYVPQQRDLYWRVMILANHNGSEWQAVREFMDSAIPVEDNRHRVVRYNIMMEDDKGRIPALDYPLDTNHQRGLRREAGDMVRVFSRAGVRRFTLRSSISDELPHKLDQFFQQRYTRLPENLNPRTRALAQRLWQESGGNAEQYIQAAYLYFKKQGFAYTLKPPLLNSANTTDEFIFSSKQGFCEHYSDAFVMLMRAAGLPARVVVGYQGGEFNEEGGFWQIRSKDAHAWAEVWLPEKQVWKRVDPTSAVAANRIDGSIDEALLGDESGISIKNNAFTRYLDQGRYYWQAWIVDYDSNRQQTLFSYLGFERVTPLAIMIVMGGGVAIALIPLWLWWRRSRSNDILPLEHGFILLKRRVLGKDFGKLASLAPTEFRAELAAQNRLPEDLDNLIQEYIRLRYASSHEPSPVIARAWYQRAQKLARKYAHKPTAPQTFETKWNSKRETE</sequence>
<dbReference type="InterPro" id="IPR052901">
    <property type="entry name" value="Bact_TGase-like"/>
</dbReference>
<reference evidence="4 5" key="1">
    <citation type="submission" date="2018-06" db="EMBL/GenBank/DDBJ databases">
        <authorList>
            <consortium name="Pathogen Informatics"/>
            <person name="Doyle S."/>
        </authorList>
    </citation>
    <scope>NUCLEOTIDE SEQUENCE [LARGE SCALE GENOMIC DNA]</scope>
    <source>
        <strain evidence="4 5">NCTC10283</strain>
    </source>
</reference>
<feature type="transmembrane region" description="Helical" evidence="2">
    <location>
        <begin position="546"/>
        <end position="567"/>
    </location>
</feature>
<organism evidence="4 5">
    <name type="scientific">Alysiella crassa</name>
    <dbReference type="NCBI Taxonomy" id="153491"/>
    <lineage>
        <taxon>Bacteria</taxon>
        <taxon>Pseudomonadati</taxon>
        <taxon>Pseudomonadota</taxon>
        <taxon>Betaproteobacteria</taxon>
        <taxon>Neisseriales</taxon>
        <taxon>Neisseriaceae</taxon>
        <taxon>Alysiella</taxon>
    </lineage>
</organism>
<dbReference type="Pfam" id="PF01841">
    <property type="entry name" value="Transglut_core"/>
    <property type="match status" value="1"/>
</dbReference>
<dbReference type="Gene3D" id="3.10.620.30">
    <property type="match status" value="1"/>
</dbReference>
<dbReference type="STRING" id="1120980.GCA_000745955_01062"/>
<feature type="transmembrane region" description="Helical" evidence="2">
    <location>
        <begin position="15"/>
        <end position="33"/>
    </location>
</feature>
<dbReference type="InterPro" id="IPR021878">
    <property type="entry name" value="TgpA_N"/>
</dbReference>